<dbReference type="EMBL" id="QDAG01000001">
    <property type="protein sequence ID" value="KAE8130064.1"/>
    <property type="molecule type" value="Genomic_DNA"/>
</dbReference>
<feature type="transmembrane region" description="Helical" evidence="2">
    <location>
        <begin position="208"/>
        <end position="228"/>
    </location>
</feature>
<feature type="transmembrane region" description="Helical" evidence="2">
    <location>
        <begin position="33"/>
        <end position="56"/>
    </location>
</feature>
<feature type="region of interest" description="Disordered" evidence="1">
    <location>
        <begin position="238"/>
        <end position="263"/>
    </location>
</feature>
<reference evidence="3 4" key="1">
    <citation type="submission" date="2018-04" db="EMBL/GenBank/DDBJ databases">
        <authorList>
            <person name="Eckel V.P."/>
            <person name="Vogel R.F."/>
        </authorList>
    </citation>
    <scope>NUCLEOTIDE SEQUENCE [LARGE SCALE GENOMIC DNA]</scope>
    <source>
        <strain evidence="4">TMW 2.1764</strain>
    </source>
</reference>
<evidence type="ECO:0000313" key="3">
    <source>
        <dbReference type="EMBL" id="KAE8130064.1"/>
    </source>
</evidence>
<feature type="transmembrane region" description="Helical" evidence="2">
    <location>
        <begin position="293"/>
        <end position="313"/>
    </location>
</feature>
<evidence type="ECO:0000256" key="2">
    <source>
        <dbReference type="SAM" id="Phobius"/>
    </source>
</evidence>
<evidence type="ECO:0000313" key="4">
    <source>
        <dbReference type="Proteomes" id="UP000325415"/>
    </source>
</evidence>
<keyword evidence="2" id="KW-0812">Transmembrane</keyword>
<feature type="transmembrane region" description="Helical" evidence="2">
    <location>
        <begin position="325"/>
        <end position="344"/>
    </location>
</feature>
<protein>
    <submittedName>
        <fullName evidence="3">DMT family transporter</fullName>
    </submittedName>
</protein>
<dbReference type="OrthoDB" id="6463253at2"/>
<dbReference type="PANTHER" id="PTHR34821:SF2">
    <property type="entry name" value="INNER MEMBRANE PROTEIN YDCZ"/>
    <property type="match status" value="1"/>
</dbReference>
<proteinExistence type="predicted"/>
<dbReference type="GO" id="GO:0005886">
    <property type="term" value="C:plasma membrane"/>
    <property type="evidence" value="ECO:0007669"/>
    <property type="project" value="TreeGrafter"/>
</dbReference>
<feature type="transmembrane region" description="Helical" evidence="2">
    <location>
        <begin position="270"/>
        <end position="287"/>
    </location>
</feature>
<dbReference type="RefSeq" id="WP_152579758.1">
    <property type="nucleotide sequence ID" value="NZ_JAKVIV010000015.1"/>
</dbReference>
<dbReference type="Proteomes" id="UP000325415">
    <property type="component" value="Unassembled WGS sequence"/>
</dbReference>
<evidence type="ECO:0000256" key="1">
    <source>
        <dbReference type="SAM" id="MobiDB-lite"/>
    </source>
</evidence>
<dbReference type="GeneID" id="78126135"/>
<dbReference type="AlphaFoldDB" id="A0A5N6S7D6"/>
<organism evidence="3 4">
    <name type="scientific">Bifidobacterium tibiigranuli</name>
    <dbReference type="NCBI Taxonomy" id="2172043"/>
    <lineage>
        <taxon>Bacteria</taxon>
        <taxon>Bacillati</taxon>
        <taxon>Actinomycetota</taxon>
        <taxon>Actinomycetes</taxon>
        <taxon>Bifidobacteriales</taxon>
        <taxon>Bifidobacteriaceae</taxon>
        <taxon>Bifidobacterium</taxon>
    </lineage>
</organism>
<feature type="transmembrane region" description="Helical" evidence="2">
    <location>
        <begin position="177"/>
        <end position="196"/>
    </location>
</feature>
<sequence length="347" mass="36365">MPLLFAVLIGALLPLQTVINTRLRWLLHSPLRASLASFGVGTAYLIIAVIASDAGWPISRSFIAQQPWWIWLGGACGVVFLTGNIVLFPRLGSVQTVVMPILGQILAADVIDSCGWFDAQVRPWSWSRATGTCLAIAGMLLVVAGPDVLYRRIHSDQPATDVSQGRELHGRAGAGRWIWRLAGLGMGTLSAMQTSVNGALGVHMHSAIAASLVSFLVGLVILAVAVLIETLQRSVRRSATEGSSGANGTVDAANDGKTAPKPPVKQPVKWWHWIGGALGATFVYGNAMLAPLLGTGLTVVVVLLGQLGGSLVVDQFGVLGAARRPVKAIQLCGVVVLIAGAALMRLG</sequence>
<dbReference type="PANTHER" id="PTHR34821">
    <property type="entry name" value="INNER MEMBRANE PROTEIN YDCZ"/>
    <property type="match status" value="1"/>
</dbReference>
<accession>A0A5N6S7D6</accession>
<feature type="transmembrane region" description="Helical" evidence="2">
    <location>
        <begin position="68"/>
        <end position="88"/>
    </location>
</feature>
<keyword evidence="2" id="KW-1133">Transmembrane helix</keyword>
<name>A0A5N6S7D6_9BIFI</name>
<comment type="caution">
    <text evidence="3">The sequence shown here is derived from an EMBL/GenBank/DDBJ whole genome shotgun (WGS) entry which is preliminary data.</text>
</comment>
<gene>
    <name evidence="3" type="ORF">DDE84_00250</name>
</gene>
<keyword evidence="2" id="KW-0472">Membrane</keyword>
<keyword evidence="4" id="KW-1185">Reference proteome</keyword>
<dbReference type="Pfam" id="PF04657">
    <property type="entry name" value="DMT_YdcZ"/>
    <property type="match status" value="3"/>
</dbReference>
<dbReference type="InterPro" id="IPR006750">
    <property type="entry name" value="YdcZ"/>
</dbReference>